<dbReference type="SUPFAM" id="SSF52499">
    <property type="entry name" value="Isochorismatase-like hydrolases"/>
    <property type="match status" value="1"/>
</dbReference>
<proteinExistence type="inferred from homology"/>
<gene>
    <name evidence="4" type="ORF">TRUGW13939_00168</name>
</gene>
<comment type="similarity">
    <text evidence="1">Belongs to the isochorismatase family.</text>
</comment>
<keyword evidence="5" id="KW-1185">Reference proteome</keyword>
<dbReference type="Proteomes" id="UP000509510">
    <property type="component" value="Chromosome I"/>
</dbReference>
<dbReference type="Pfam" id="PF00857">
    <property type="entry name" value="Isochorismatase"/>
    <property type="match status" value="1"/>
</dbReference>
<dbReference type="PANTHER" id="PTHR43540">
    <property type="entry name" value="PEROXYUREIDOACRYLATE/UREIDOACRYLATE AMIDOHYDROLASE-RELATED"/>
    <property type="match status" value="1"/>
</dbReference>
<dbReference type="PANTHER" id="PTHR43540:SF1">
    <property type="entry name" value="ISOCHORISMATASE HYDROLASE"/>
    <property type="match status" value="1"/>
</dbReference>
<dbReference type="EMBL" id="CP055898">
    <property type="protein sequence ID" value="QKX53096.1"/>
    <property type="molecule type" value="Genomic_DNA"/>
</dbReference>
<dbReference type="GeneID" id="55987684"/>
<dbReference type="AlphaFoldDB" id="A0A7H8QGP3"/>
<dbReference type="Gene3D" id="3.40.50.850">
    <property type="entry name" value="Isochorismatase-like"/>
    <property type="match status" value="1"/>
</dbReference>
<sequence>MSAKALLICDIQKGILGRITTAYSEEVTKSYVSLLASTIKSAHAASVPVIYVKTAFRTGYPETGNRNPTFSRVQGTGLFLEGHESAEIDPSVIINDGNREEEIAVVTKRRVSALYGTDLDVLLKGMGIKEIVMAGLATSGVILSTLRQASDLDYDIVVLKDGCMDTNEEVHTVLMDLVFPKQGRVLLAGDWVKEIFGGGEKQ</sequence>
<dbReference type="KEGG" id="trg:TRUGW13939_00168"/>
<protein>
    <recommendedName>
        <fullName evidence="3">Isochorismatase-like domain-containing protein</fullName>
    </recommendedName>
</protein>
<feature type="domain" description="Isochorismatase-like" evidence="3">
    <location>
        <begin position="5"/>
        <end position="186"/>
    </location>
</feature>
<evidence type="ECO:0000313" key="5">
    <source>
        <dbReference type="Proteomes" id="UP000509510"/>
    </source>
</evidence>
<dbReference type="OrthoDB" id="1739143at2759"/>
<reference evidence="5" key="1">
    <citation type="submission" date="2020-06" db="EMBL/GenBank/DDBJ databases">
        <title>A chromosome-scale genome assembly of Talaromyces rugulosus W13939.</title>
        <authorList>
            <person name="Wang B."/>
            <person name="Guo L."/>
            <person name="Ye K."/>
            <person name="Wang L."/>
        </authorList>
    </citation>
    <scope>NUCLEOTIDE SEQUENCE [LARGE SCALE GENOMIC DNA]</scope>
    <source>
        <strain evidence="5">W13939</strain>
    </source>
</reference>
<organism evidence="4 5">
    <name type="scientific">Talaromyces rugulosus</name>
    <name type="common">Penicillium rugulosum</name>
    <dbReference type="NCBI Taxonomy" id="121627"/>
    <lineage>
        <taxon>Eukaryota</taxon>
        <taxon>Fungi</taxon>
        <taxon>Dikarya</taxon>
        <taxon>Ascomycota</taxon>
        <taxon>Pezizomycotina</taxon>
        <taxon>Eurotiomycetes</taxon>
        <taxon>Eurotiomycetidae</taxon>
        <taxon>Eurotiales</taxon>
        <taxon>Trichocomaceae</taxon>
        <taxon>Talaromyces</taxon>
        <taxon>Talaromyces sect. Islandici</taxon>
    </lineage>
</organism>
<evidence type="ECO:0000256" key="2">
    <source>
        <dbReference type="ARBA" id="ARBA00022801"/>
    </source>
</evidence>
<dbReference type="InterPro" id="IPR050272">
    <property type="entry name" value="Isochorismatase-like_hydrls"/>
</dbReference>
<accession>A0A7H8QGP3</accession>
<evidence type="ECO:0000313" key="4">
    <source>
        <dbReference type="EMBL" id="QKX53096.1"/>
    </source>
</evidence>
<evidence type="ECO:0000259" key="3">
    <source>
        <dbReference type="Pfam" id="PF00857"/>
    </source>
</evidence>
<keyword evidence="2" id="KW-0378">Hydrolase</keyword>
<dbReference type="RefSeq" id="XP_035339275.1">
    <property type="nucleotide sequence ID" value="XM_035483382.1"/>
</dbReference>
<dbReference type="InterPro" id="IPR036380">
    <property type="entry name" value="Isochorismatase-like_sf"/>
</dbReference>
<name>A0A7H8QGP3_TALRU</name>
<evidence type="ECO:0000256" key="1">
    <source>
        <dbReference type="ARBA" id="ARBA00006336"/>
    </source>
</evidence>
<dbReference type="InterPro" id="IPR000868">
    <property type="entry name" value="Isochorismatase-like_dom"/>
</dbReference>
<dbReference type="CDD" id="cd00431">
    <property type="entry name" value="cysteine_hydrolases"/>
    <property type="match status" value="1"/>
</dbReference>
<dbReference type="GO" id="GO:0016787">
    <property type="term" value="F:hydrolase activity"/>
    <property type="evidence" value="ECO:0007669"/>
    <property type="project" value="UniProtKB-KW"/>
</dbReference>